<accession>A0ABD2Q7B0</accession>
<sequence length="237" mass="27484">MLNHSLNFAQCVLLYVKKELKVERISGAGETNDEYNLVAVVINEDILLIAVYAPPGMRNRETERISEEIEKILSNNECSYVMIVGDFNKNTRLCATVESFGLDQKVGFNTRKDSVLDLIFASEDLCEKIAPRDIIPRCDHTQLYIELRVNEIHQGTDTSDAMIRRWMDRMELKRKLAEIDVALLENVPIEVVLREVFDRHSRLESECTRLEVKYPSIKVQIERHEKQQHQAIQIPTR</sequence>
<dbReference type="SUPFAM" id="SSF56219">
    <property type="entry name" value="DNase I-like"/>
    <property type="match status" value="1"/>
</dbReference>
<dbReference type="Gene3D" id="3.60.10.10">
    <property type="entry name" value="Endonuclease/exonuclease/phosphatase"/>
    <property type="match status" value="1"/>
</dbReference>
<evidence type="ECO:0000313" key="1">
    <source>
        <dbReference type="EMBL" id="KAL3315348.1"/>
    </source>
</evidence>
<name>A0ABD2Q7B0_9PLAT</name>
<evidence type="ECO:0000313" key="2">
    <source>
        <dbReference type="Proteomes" id="UP001626550"/>
    </source>
</evidence>
<proteinExistence type="predicted"/>
<protein>
    <recommendedName>
        <fullName evidence="3">Endonuclease/exonuclease/phosphatase domain-containing protein</fullName>
    </recommendedName>
</protein>
<evidence type="ECO:0008006" key="3">
    <source>
        <dbReference type="Google" id="ProtNLM"/>
    </source>
</evidence>
<reference evidence="1 2" key="1">
    <citation type="submission" date="2024-11" db="EMBL/GenBank/DDBJ databases">
        <title>Adaptive evolution of stress response genes in parasites aligns with host niche diversity.</title>
        <authorList>
            <person name="Hahn C."/>
            <person name="Resl P."/>
        </authorList>
    </citation>
    <scope>NUCLEOTIDE SEQUENCE [LARGE SCALE GENOMIC DNA]</scope>
    <source>
        <strain evidence="1">EGGRZ-B1_66</strain>
        <tissue evidence="1">Body</tissue>
    </source>
</reference>
<dbReference type="EMBL" id="JBJKFK010000771">
    <property type="protein sequence ID" value="KAL3315348.1"/>
    <property type="molecule type" value="Genomic_DNA"/>
</dbReference>
<dbReference type="InterPro" id="IPR036691">
    <property type="entry name" value="Endo/exonu/phosph_ase_sf"/>
</dbReference>
<keyword evidence="2" id="KW-1185">Reference proteome</keyword>
<comment type="caution">
    <text evidence="1">The sequence shown here is derived from an EMBL/GenBank/DDBJ whole genome shotgun (WGS) entry which is preliminary data.</text>
</comment>
<dbReference type="AlphaFoldDB" id="A0ABD2Q7B0"/>
<dbReference type="Proteomes" id="UP001626550">
    <property type="component" value="Unassembled WGS sequence"/>
</dbReference>
<gene>
    <name evidence="1" type="ORF">Ciccas_006024</name>
</gene>
<feature type="non-terminal residue" evidence="1">
    <location>
        <position position="237"/>
    </location>
</feature>
<organism evidence="1 2">
    <name type="scientific">Cichlidogyrus casuarinus</name>
    <dbReference type="NCBI Taxonomy" id="1844966"/>
    <lineage>
        <taxon>Eukaryota</taxon>
        <taxon>Metazoa</taxon>
        <taxon>Spiralia</taxon>
        <taxon>Lophotrochozoa</taxon>
        <taxon>Platyhelminthes</taxon>
        <taxon>Monogenea</taxon>
        <taxon>Monopisthocotylea</taxon>
        <taxon>Dactylogyridea</taxon>
        <taxon>Ancyrocephalidae</taxon>
        <taxon>Cichlidogyrus</taxon>
    </lineage>
</organism>